<reference evidence="6" key="1">
    <citation type="journal article" date="2014" name="Int. J. Syst. Evol. Microbiol.">
        <title>Complete genome sequence of Corynebacterium casei LMG S-19264T (=DSM 44701T), isolated from a smear-ripened cheese.</title>
        <authorList>
            <consortium name="US DOE Joint Genome Institute (JGI-PGF)"/>
            <person name="Walter F."/>
            <person name="Albersmeier A."/>
            <person name="Kalinowski J."/>
            <person name="Ruckert C."/>
        </authorList>
    </citation>
    <scope>NUCLEOTIDE SEQUENCE</scope>
    <source>
        <strain evidence="6">CGMCC 1.15179</strain>
    </source>
</reference>
<evidence type="ECO:0000256" key="2">
    <source>
        <dbReference type="ARBA" id="ARBA00022723"/>
    </source>
</evidence>
<sequence>MAVVLLFIDGVGLGEEQDHNPWFACPTPHLEGLLGGRSLVRGATGQHREDVWLVETDARLGVPGLPQSATGQAAIFTGKNAPKLMGEHQSGLPFQRLRRLVRADNLYLQCEARGYRGTFANCYTQDYFDRPSTKRGWVSVSTVAIQSAQEPIRMMPDLLADQAVYHDLTRWTLARKDAAVPEIQPEEAAEHLLSLAATADLVVHEYFLSDLAGHRQDRELIRRVIQDVDRFIGTLAQYKHREDVIVLVSDHGNSEDFRVSTHTSNPVPTLIIGPADVPQSTEGWNLTCITPWLLEQVERDRNRKEKKGGISHG</sequence>
<keyword evidence="7" id="KW-1185">Reference proteome</keyword>
<dbReference type="Pfam" id="PF01676">
    <property type="entry name" value="Metalloenzyme"/>
    <property type="match status" value="1"/>
</dbReference>
<comment type="caution">
    <text evidence="6">The sequence shown here is derived from an EMBL/GenBank/DDBJ whole genome shotgun (WGS) entry which is preliminary data.</text>
</comment>
<dbReference type="InterPro" id="IPR017850">
    <property type="entry name" value="Alkaline_phosphatase_core_sf"/>
</dbReference>
<gene>
    <name evidence="6" type="ORF">GCM10011571_00570</name>
</gene>
<dbReference type="SUPFAM" id="SSF53649">
    <property type="entry name" value="Alkaline phosphatase-like"/>
    <property type="match status" value="1"/>
</dbReference>
<dbReference type="EMBL" id="BMHQ01000001">
    <property type="protein sequence ID" value="GGE03605.1"/>
    <property type="molecule type" value="Genomic_DNA"/>
</dbReference>
<comment type="similarity">
    <text evidence="1">Belongs to the phosphopentomutase family.</text>
</comment>
<organism evidence="6 7">
    <name type="scientific">Marinithermofilum abyssi</name>
    <dbReference type="NCBI Taxonomy" id="1571185"/>
    <lineage>
        <taxon>Bacteria</taxon>
        <taxon>Bacillati</taxon>
        <taxon>Bacillota</taxon>
        <taxon>Bacilli</taxon>
        <taxon>Bacillales</taxon>
        <taxon>Thermoactinomycetaceae</taxon>
        <taxon>Marinithermofilum</taxon>
    </lineage>
</organism>
<evidence type="ECO:0000313" key="7">
    <source>
        <dbReference type="Proteomes" id="UP000625210"/>
    </source>
</evidence>
<dbReference type="Proteomes" id="UP000625210">
    <property type="component" value="Unassembled WGS sequence"/>
</dbReference>
<protein>
    <submittedName>
        <fullName evidence="6">Metalloenzyme</fullName>
    </submittedName>
</protein>
<evidence type="ECO:0000256" key="4">
    <source>
        <dbReference type="ARBA" id="ARBA00023235"/>
    </source>
</evidence>
<dbReference type="AlphaFoldDB" id="A0A8J2VC76"/>
<evidence type="ECO:0000256" key="1">
    <source>
        <dbReference type="ARBA" id="ARBA00010373"/>
    </source>
</evidence>
<dbReference type="GO" id="GO:0009117">
    <property type="term" value="P:nucleotide metabolic process"/>
    <property type="evidence" value="ECO:0007669"/>
    <property type="project" value="InterPro"/>
</dbReference>
<dbReference type="GO" id="GO:0043094">
    <property type="term" value="P:metabolic compound salvage"/>
    <property type="evidence" value="ECO:0007669"/>
    <property type="project" value="InterPro"/>
</dbReference>
<dbReference type="Gene3D" id="3.40.720.10">
    <property type="entry name" value="Alkaline Phosphatase, subunit A"/>
    <property type="match status" value="1"/>
</dbReference>
<evidence type="ECO:0000259" key="5">
    <source>
        <dbReference type="Pfam" id="PF01676"/>
    </source>
</evidence>
<keyword evidence="3" id="KW-0464">Manganese</keyword>
<dbReference type="GO" id="GO:0008973">
    <property type="term" value="F:phosphopentomutase activity"/>
    <property type="evidence" value="ECO:0007669"/>
    <property type="project" value="InterPro"/>
</dbReference>
<dbReference type="GO" id="GO:0000287">
    <property type="term" value="F:magnesium ion binding"/>
    <property type="evidence" value="ECO:0007669"/>
    <property type="project" value="InterPro"/>
</dbReference>
<keyword evidence="4" id="KW-0413">Isomerase</keyword>
<reference evidence="6" key="2">
    <citation type="submission" date="2020-09" db="EMBL/GenBank/DDBJ databases">
        <authorList>
            <person name="Sun Q."/>
            <person name="Zhou Y."/>
        </authorList>
    </citation>
    <scope>NUCLEOTIDE SEQUENCE</scope>
    <source>
        <strain evidence="6">CGMCC 1.15179</strain>
    </source>
</reference>
<feature type="domain" description="Metalloenzyme" evidence="5">
    <location>
        <begin position="186"/>
        <end position="275"/>
    </location>
</feature>
<keyword evidence="2" id="KW-0479">Metal-binding</keyword>
<dbReference type="InterPro" id="IPR010045">
    <property type="entry name" value="DeoB"/>
</dbReference>
<dbReference type="PANTHER" id="PTHR21110:SF0">
    <property type="entry name" value="PHOSPHOPENTOMUTASE"/>
    <property type="match status" value="1"/>
</dbReference>
<proteinExistence type="inferred from homology"/>
<dbReference type="GO" id="GO:0005829">
    <property type="term" value="C:cytosol"/>
    <property type="evidence" value="ECO:0007669"/>
    <property type="project" value="TreeGrafter"/>
</dbReference>
<dbReference type="PANTHER" id="PTHR21110">
    <property type="entry name" value="PHOSPHOPENTOMUTASE"/>
    <property type="match status" value="1"/>
</dbReference>
<evidence type="ECO:0000256" key="3">
    <source>
        <dbReference type="ARBA" id="ARBA00023211"/>
    </source>
</evidence>
<name>A0A8J2VC76_9BACL</name>
<accession>A0A8J2VC76</accession>
<evidence type="ECO:0000313" key="6">
    <source>
        <dbReference type="EMBL" id="GGE03605.1"/>
    </source>
</evidence>
<dbReference type="InterPro" id="IPR006124">
    <property type="entry name" value="Metalloenzyme"/>
</dbReference>